<dbReference type="AlphaFoldDB" id="A0A067MVA6"/>
<sequence>MNDLPPPGPAEQQQQLTLPSPIVFADSIANSIGLSVASRADLHVFQGVASHQPEDEQHVELFKAALSLCAHELLQQQSADFKSIQDVLKQVQQAMNDSVMFTEIQKAEARAVCCVAVWNPVRVDYSNSTISNEAFISAQKYLEKHCKSNDFEDFFKSTSQVRKKALSTLLSTNSSYAKGLLKDHVRAGIFPNPKKGLVSLMASVKEGMRRFTDESFQVHAIIAFPLHNHSAFPTRLLIPLPPFHPPPPPSITSACVHAFLHHPVPDDGLLAVGHHPHSPTGLPLRPSEPGPFLGLDLPSCTRDAS</sequence>
<evidence type="ECO:0000313" key="1">
    <source>
        <dbReference type="EMBL" id="KDQ19539.1"/>
    </source>
</evidence>
<dbReference type="STRING" id="930990.A0A067MVA6"/>
<dbReference type="OrthoDB" id="3007288at2759"/>
<organism evidence="1 2">
    <name type="scientific">Botryobasidium botryosum (strain FD-172 SS1)</name>
    <dbReference type="NCBI Taxonomy" id="930990"/>
    <lineage>
        <taxon>Eukaryota</taxon>
        <taxon>Fungi</taxon>
        <taxon>Dikarya</taxon>
        <taxon>Basidiomycota</taxon>
        <taxon>Agaricomycotina</taxon>
        <taxon>Agaricomycetes</taxon>
        <taxon>Cantharellales</taxon>
        <taxon>Botryobasidiaceae</taxon>
        <taxon>Botryobasidium</taxon>
    </lineage>
</organism>
<evidence type="ECO:0000313" key="2">
    <source>
        <dbReference type="Proteomes" id="UP000027195"/>
    </source>
</evidence>
<dbReference type="Proteomes" id="UP000027195">
    <property type="component" value="Unassembled WGS sequence"/>
</dbReference>
<reference evidence="2" key="1">
    <citation type="journal article" date="2014" name="Proc. Natl. Acad. Sci. U.S.A.">
        <title>Extensive sampling of basidiomycete genomes demonstrates inadequacy of the white-rot/brown-rot paradigm for wood decay fungi.</title>
        <authorList>
            <person name="Riley R."/>
            <person name="Salamov A.A."/>
            <person name="Brown D.W."/>
            <person name="Nagy L.G."/>
            <person name="Floudas D."/>
            <person name="Held B.W."/>
            <person name="Levasseur A."/>
            <person name="Lombard V."/>
            <person name="Morin E."/>
            <person name="Otillar R."/>
            <person name="Lindquist E.A."/>
            <person name="Sun H."/>
            <person name="LaButti K.M."/>
            <person name="Schmutz J."/>
            <person name="Jabbour D."/>
            <person name="Luo H."/>
            <person name="Baker S.E."/>
            <person name="Pisabarro A.G."/>
            <person name="Walton J.D."/>
            <person name="Blanchette R.A."/>
            <person name="Henrissat B."/>
            <person name="Martin F."/>
            <person name="Cullen D."/>
            <person name="Hibbett D.S."/>
            <person name="Grigoriev I.V."/>
        </authorList>
    </citation>
    <scope>NUCLEOTIDE SEQUENCE [LARGE SCALE GENOMIC DNA]</scope>
    <source>
        <strain evidence="2">FD-172 SS1</strain>
    </source>
</reference>
<dbReference type="HOGENOM" id="CLU_912118_0_0_1"/>
<gene>
    <name evidence="1" type="ORF">BOTBODRAFT_170619</name>
</gene>
<accession>A0A067MVA6</accession>
<dbReference type="EMBL" id="KL198019">
    <property type="protein sequence ID" value="KDQ19539.1"/>
    <property type="molecule type" value="Genomic_DNA"/>
</dbReference>
<proteinExistence type="predicted"/>
<keyword evidence="2" id="KW-1185">Reference proteome</keyword>
<name>A0A067MVA6_BOTB1</name>
<dbReference type="InParanoid" id="A0A067MVA6"/>
<protein>
    <submittedName>
        <fullName evidence="1">Uncharacterized protein</fullName>
    </submittedName>
</protein>